<sequence>MEIPEKKKPTKRWDNVFKAKWTVDHPFIKVSRRGEKHAFCELCRSDFSICHGGQMPVVNEATGKNIASALKASLKQGGLDVEQCVAFSSDNASVMTGQHRGVMSYLRKGNKDIHLVGGPCHLSALAAKTGGKALQSFDVEDFIIDLYYHLDKRWAKLLLNTSYTI</sequence>
<evidence type="ECO:0000313" key="2">
    <source>
        <dbReference type="Proteomes" id="UP001335648"/>
    </source>
</evidence>
<evidence type="ECO:0000313" key="1">
    <source>
        <dbReference type="EMBL" id="KAK5890739.1"/>
    </source>
</evidence>
<keyword evidence="2" id="KW-1185">Reference proteome</keyword>
<dbReference type="PANTHER" id="PTHR37162:SF10">
    <property type="entry name" value="DUF4371 DOMAIN-CONTAINING PROTEIN"/>
    <property type="match status" value="1"/>
</dbReference>
<reference evidence="1 2" key="1">
    <citation type="journal article" date="2023" name="Mol. Biol. Evol.">
        <title>Genomics of Secondarily Temperate Adaptation in the Only Non-Antarctic Icefish.</title>
        <authorList>
            <person name="Rivera-Colon A.G."/>
            <person name="Rayamajhi N."/>
            <person name="Minhas B.F."/>
            <person name="Madrigal G."/>
            <person name="Bilyk K.T."/>
            <person name="Yoon V."/>
            <person name="Hune M."/>
            <person name="Gregory S."/>
            <person name="Cheng C.H.C."/>
            <person name="Catchen J.M."/>
        </authorList>
    </citation>
    <scope>NUCLEOTIDE SEQUENCE [LARGE SCALE GENOMIC DNA]</scope>
    <source>
        <strain evidence="1">JC2023a</strain>
    </source>
</reference>
<comment type="caution">
    <text evidence="1">The sequence shown here is derived from an EMBL/GenBank/DDBJ whole genome shotgun (WGS) entry which is preliminary data.</text>
</comment>
<dbReference type="Proteomes" id="UP001335648">
    <property type="component" value="Unassembled WGS sequence"/>
</dbReference>
<accession>A0AAN8GWN1</accession>
<dbReference type="EMBL" id="JAULUE010002056">
    <property type="protein sequence ID" value="KAK5890739.1"/>
    <property type="molecule type" value="Genomic_DNA"/>
</dbReference>
<protein>
    <submittedName>
        <fullName evidence="1">Uncharacterized protein</fullName>
    </submittedName>
</protein>
<gene>
    <name evidence="1" type="ORF">CesoFtcFv8_014230</name>
</gene>
<dbReference type="PANTHER" id="PTHR37162">
    <property type="entry name" value="HAT FAMILY DIMERISATION DOMAINCONTAINING PROTEIN-RELATED"/>
    <property type="match status" value="1"/>
</dbReference>
<organism evidence="1 2">
    <name type="scientific">Champsocephalus esox</name>
    <name type="common">pike icefish</name>
    <dbReference type="NCBI Taxonomy" id="159716"/>
    <lineage>
        <taxon>Eukaryota</taxon>
        <taxon>Metazoa</taxon>
        <taxon>Chordata</taxon>
        <taxon>Craniata</taxon>
        <taxon>Vertebrata</taxon>
        <taxon>Euteleostomi</taxon>
        <taxon>Actinopterygii</taxon>
        <taxon>Neopterygii</taxon>
        <taxon>Teleostei</taxon>
        <taxon>Neoteleostei</taxon>
        <taxon>Acanthomorphata</taxon>
        <taxon>Eupercaria</taxon>
        <taxon>Perciformes</taxon>
        <taxon>Notothenioidei</taxon>
        <taxon>Channichthyidae</taxon>
        <taxon>Champsocephalus</taxon>
    </lineage>
</organism>
<name>A0AAN8GWN1_9TELE</name>
<dbReference type="AlphaFoldDB" id="A0AAN8GWN1"/>
<proteinExistence type="predicted"/>